<evidence type="ECO:0000313" key="2">
    <source>
        <dbReference type="Proteomes" id="UP000248349"/>
    </source>
</evidence>
<dbReference type="EMBL" id="KZ821218">
    <property type="protein sequence ID" value="PYH49588.1"/>
    <property type="molecule type" value="Genomic_DNA"/>
</dbReference>
<dbReference type="InterPro" id="IPR019268">
    <property type="entry name" value="DUF2278"/>
</dbReference>
<dbReference type="Pfam" id="PF10042">
    <property type="entry name" value="DUF2278"/>
    <property type="match status" value="1"/>
</dbReference>
<dbReference type="RefSeq" id="XP_025435570.1">
    <property type="nucleotide sequence ID" value="XM_025578464.1"/>
</dbReference>
<gene>
    <name evidence="1" type="ORF">BP01DRAFT_396250</name>
</gene>
<accession>A0A319ADD2</accession>
<reference evidence="1 2" key="1">
    <citation type="submission" date="2016-12" db="EMBL/GenBank/DDBJ databases">
        <title>The genomes of Aspergillus section Nigri reveals drivers in fungal speciation.</title>
        <authorList>
            <consortium name="DOE Joint Genome Institute"/>
            <person name="Vesth T.C."/>
            <person name="Nybo J."/>
            <person name="Theobald S."/>
            <person name="Brandl J."/>
            <person name="Frisvad J.C."/>
            <person name="Nielsen K.F."/>
            <person name="Lyhne E.K."/>
            <person name="Kogle M.E."/>
            <person name="Kuo A."/>
            <person name="Riley R."/>
            <person name="Clum A."/>
            <person name="Nolan M."/>
            <person name="Lipzen A."/>
            <person name="Salamov A."/>
            <person name="Henrissat B."/>
            <person name="Wiebenga A."/>
            <person name="De Vries R.P."/>
            <person name="Grigoriev I.V."/>
            <person name="Mortensen U.H."/>
            <person name="Andersen M.R."/>
            <person name="Baker S.E."/>
        </authorList>
    </citation>
    <scope>NUCLEOTIDE SEQUENCE [LARGE SCALE GENOMIC DNA]</scope>
    <source>
        <strain evidence="1 2">JOP 1030-1</strain>
    </source>
</reference>
<dbReference type="GeneID" id="37079693"/>
<dbReference type="OrthoDB" id="2580841at2759"/>
<dbReference type="Proteomes" id="UP000248349">
    <property type="component" value="Unassembled WGS sequence"/>
</dbReference>
<dbReference type="AlphaFoldDB" id="A0A319ADD2"/>
<proteinExistence type="predicted"/>
<dbReference type="STRING" id="1450539.A0A319ADD2"/>
<organism evidence="1 2">
    <name type="scientific">Aspergillus saccharolyticus JOP 1030-1</name>
    <dbReference type="NCBI Taxonomy" id="1450539"/>
    <lineage>
        <taxon>Eukaryota</taxon>
        <taxon>Fungi</taxon>
        <taxon>Dikarya</taxon>
        <taxon>Ascomycota</taxon>
        <taxon>Pezizomycotina</taxon>
        <taxon>Eurotiomycetes</taxon>
        <taxon>Eurotiomycetidae</taxon>
        <taxon>Eurotiales</taxon>
        <taxon>Aspergillaceae</taxon>
        <taxon>Aspergillus</taxon>
        <taxon>Aspergillus subgen. Circumdati</taxon>
    </lineage>
</organism>
<evidence type="ECO:0000313" key="1">
    <source>
        <dbReference type="EMBL" id="PYH49588.1"/>
    </source>
</evidence>
<protein>
    <submittedName>
        <fullName evidence="1">Uncharacterized protein</fullName>
    </submittedName>
</protein>
<keyword evidence="2" id="KW-1185">Reference proteome</keyword>
<name>A0A319ADD2_9EURO</name>
<sequence>MPIPNYGVWVGRPTRFIAQTSHQDHITPHINLFLRDDPEDHEREDEVQVAINVKSTQHDTRLVFWFIRDFSHHPLVHQLAPLEAGFHRIKPHPDNEDEDDEREAPYRHIAHHPTLVGLDYLRTHPKLVEIEAGRLLPHDVPGNDNDMLDELEPILKDAIHRRARAYVFGSSFGTGIHEVHMNQGSRKAYEDAVFKDGGLVFRFEDGHWEAVFLAFASQAVPTDYRGRATVGGEGRDLGEILG</sequence>